<evidence type="ECO:0000313" key="2">
    <source>
        <dbReference type="Proteomes" id="UP000195991"/>
    </source>
</evidence>
<sequence length="12" mass="1366">MSIIANVFTKIE</sequence>
<organism evidence="1 2">
    <name type="scientific">Bacillus thuringiensis</name>
    <dbReference type="NCBI Taxonomy" id="1428"/>
    <lineage>
        <taxon>Bacteria</taxon>
        <taxon>Bacillati</taxon>
        <taxon>Bacillota</taxon>
        <taxon>Bacilli</taxon>
        <taxon>Bacillales</taxon>
        <taxon>Bacillaceae</taxon>
        <taxon>Bacillus</taxon>
        <taxon>Bacillus cereus group</taxon>
    </lineage>
</organism>
<dbReference type="EMBL" id="FMBI01000024">
    <property type="protein sequence ID" value="SCC06386.1"/>
    <property type="molecule type" value="Genomic_DNA"/>
</dbReference>
<gene>
    <name evidence="1" type="ORF">BTT61001_01302</name>
</gene>
<dbReference type="Proteomes" id="UP000195991">
    <property type="component" value="Unassembled WGS sequence"/>
</dbReference>
<protein>
    <submittedName>
        <fullName evidence="1">Uncharacterized protein</fullName>
    </submittedName>
</protein>
<accession>A0A1C4BHJ2</accession>
<proteinExistence type="predicted"/>
<name>A0A1C4BHJ2_BACTU</name>
<reference evidence="1 2" key="1">
    <citation type="submission" date="2016-08" db="EMBL/GenBank/DDBJ databases">
        <authorList>
            <person name="Seilhamer J.J."/>
        </authorList>
    </citation>
    <scope>NUCLEOTIDE SEQUENCE [LARGE SCALE GENOMIC DNA]</scope>
    <source>
        <strain evidence="1 2">IEBC_T61001</strain>
    </source>
</reference>
<evidence type="ECO:0000313" key="1">
    <source>
        <dbReference type="EMBL" id="SCC06386.1"/>
    </source>
</evidence>